<accession>A0A1G2UM42</accession>
<gene>
    <name evidence="2" type="ORF">A3H60_00325</name>
</gene>
<name>A0A1G2UM42_9BACT</name>
<reference evidence="2 3" key="1">
    <citation type="journal article" date="2016" name="Nat. Commun.">
        <title>Thousands of microbial genomes shed light on interconnected biogeochemical processes in an aquifer system.</title>
        <authorList>
            <person name="Anantharaman K."/>
            <person name="Brown C.T."/>
            <person name="Hug L.A."/>
            <person name="Sharon I."/>
            <person name="Castelle C.J."/>
            <person name="Probst A.J."/>
            <person name="Thomas B.C."/>
            <person name="Singh A."/>
            <person name="Wilkins M.J."/>
            <person name="Karaoz U."/>
            <person name="Brodie E.L."/>
            <person name="Williams K.H."/>
            <person name="Hubbard S.S."/>
            <person name="Banfield J.F."/>
        </authorList>
    </citation>
    <scope>NUCLEOTIDE SEQUENCE [LARGE SCALE GENOMIC DNA]</scope>
</reference>
<dbReference type="InterPro" id="IPR012902">
    <property type="entry name" value="N_methyl_site"/>
</dbReference>
<dbReference type="Proteomes" id="UP000177202">
    <property type="component" value="Unassembled WGS sequence"/>
</dbReference>
<keyword evidence="1" id="KW-0472">Membrane</keyword>
<keyword evidence="1" id="KW-0812">Transmembrane</keyword>
<comment type="caution">
    <text evidence="2">The sequence shown here is derived from an EMBL/GenBank/DDBJ whole genome shotgun (WGS) entry which is preliminary data.</text>
</comment>
<keyword evidence="1" id="KW-1133">Transmembrane helix</keyword>
<feature type="transmembrane region" description="Helical" evidence="1">
    <location>
        <begin position="12"/>
        <end position="31"/>
    </location>
</feature>
<evidence type="ECO:0000313" key="2">
    <source>
        <dbReference type="EMBL" id="OHB10461.1"/>
    </source>
</evidence>
<protein>
    <recommendedName>
        <fullName evidence="4">Prepilin-type N-terminal cleavage/methylation domain-containing protein</fullName>
    </recommendedName>
</protein>
<dbReference type="Pfam" id="PF07963">
    <property type="entry name" value="N_methyl"/>
    <property type="match status" value="1"/>
</dbReference>
<organism evidence="2 3">
    <name type="scientific">Candidatus Zambryskibacteria bacterium RIFCSPLOWO2_02_FULL_44_12b</name>
    <dbReference type="NCBI Taxonomy" id="1802772"/>
    <lineage>
        <taxon>Bacteria</taxon>
        <taxon>Candidatus Zambryskiibacteriota</taxon>
    </lineage>
</organism>
<evidence type="ECO:0008006" key="4">
    <source>
        <dbReference type="Google" id="ProtNLM"/>
    </source>
</evidence>
<dbReference type="STRING" id="1802772.A3H60_00325"/>
<dbReference type="AlphaFoldDB" id="A0A1G2UM42"/>
<sequence length="138" mass="14981">MRGFTLIETLIYIALLAFIIGAGVSSAYYIIDSSARGKAEVGTIAEAEFLMRKIDWAMTGADSVDAGNMKIMRGGTEIKFDLDSERARMTIGPGSPIELTGERVKVTALEFIPISPDGITASTTIDGKHFEVTKYLRK</sequence>
<evidence type="ECO:0000256" key="1">
    <source>
        <dbReference type="SAM" id="Phobius"/>
    </source>
</evidence>
<evidence type="ECO:0000313" key="3">
    <source>
        <dbReference type="Proteomes" id="UP000177202"/>
    </source>
</evidence>
<proteinExistence type="predicted"/>
<dbReference type="EMBL" id="MHWP01000014">
    <property type="protein sequence ID" value="OHB10461.1"/>
    <property type="molecule type" value="Genomic_DNA"/>
</dbReference>